<evidence type="ECO:0000256" key="1">
    <source>
        <dbReference type="ARBA" id="ARBA00022741"/>
    </source>
</evidence>
<dbReference type="EMBL" id="CABPSA010000002">
    <property type="protein sequence ID" value="VVD92119.1"/>
    <property type="molecule type" value="Genomic_DNA"/>
</dbReference>
<dbReference type="InterPro" id="IPR036388">
    <property type="entry name" value="WH-like_DNA-bd_sf"/>
</dbReference>
<dbReference type="InterPro" id="IPR011990">
    <property type="entry name" value="TPR-like_helical_dom_sf"/>
</dbReference>
<dbReference type="PANTHER" id="PTHR16305:SF28">
    <property type="entry name" value="GUANYLATE CYCLASE DOMAIN-CONTAINING PROTEIN"/>
    <property type="match status" value="1"/>
</dbReference>
<dbReference type="InterPro" id="IPR027417">
    <property type="entry name" value="P-loop_NTPase"/>
</dbReference>
<dbReference type="InterPro" id="IPR041664">
    <property type="entry name" value="AAA_16"/>
</dbReference>
<dbReference type="InterPro" id="IPR005158">
    <property type="entry name" value="BTAD"/>
</dbReference>
<name>A0A5E4U1X3_9BURK</name>
<sequence length="1282" mass="138758">MKFAIPAHAPAAPPVLLICRPRTMQANRSLYLLGPMRVEQGKQACAVKYTKARGLLAYLALQPGYHTRGALADLFWPDEDGQGGRDKLKRMLFHLRDTLGDELFESDRQVVRLRPETGLWIDAHVFASMIEQANRTLDGVTGLDLAAHLQHLADAVALYQGPFLHGLSVRDTPDLEQWIELQRDEYQRRRVFGERLLADGYARLGDLDQALAHARQLVALAPFDEAGWHCLIALLLRAGRRDDAETEYRRLCDILHEELGELPGDALTQLLETPPARMEQRATGPERRQITVVAIELAPNGVDDPDQLVAMMRPPLVQCETILRQSWGYTLRTPTGGLLGYFGYPTALEGAGRHAVEAAMRCVQASTVRVGIGVGVHTGLVISSAADDSPDTGGRVSRSATQLADMALPGEVVICDATQRLIGVAIATTAHGSVRERHGNREIPVFRVNPDPTPERRSRRRAATLFGRDAALAELTAAHAAMRDASTGHDVLALVIGEAGIGKTALVRHFVETGGLRSIDLACAQDGAGTPFHPIARWLRAQSTVEASQLPQPALLALRRLRALFDMHADGNVPHAWKQAVLNEAPTLLAALLPDGGVITLDDAHWADPSTQELLAVMAENAPGGRLLIVGARPEFELPWRHTVGLRRIDLAPLDAGAAASIVRAATPRVALPAAMRERIVHLAEGVPLFLQELARATAAQQGGRNAVNTMPMPASLQELMMARIDAAGSAKPVAHFASCLGHEFHAELLAAASGRSMALVERALDTLVACALVQRQDFGRYVFRHALLHKAAYDAQPQERRQDAHRRIALAMRDHASVQTEPEVLAWHFRQADEPDAAIEHYRLAGEYATGRQAFREACAHYQSALDVLRQTGTSAQTAARELQLRMALGVPLVSLHGYGSEPARHNFETALALAQPMGDDVTLFPVYWGLWLGSSSWSGFERSVELARKLILIAEQAGASPLLAHAYYALGNSLCCHGDFGGAITALETGLAHYRPEQADTGLGEDARITGLSFLSWAYWFTGRHNASLAASEEALAMGRQQGRRYSFAFALVFAAMLRRLRREVAPAEALASEATEVASEAGVALWALAGQTIRGWALASRGDVNGLERITDSVGRLSETMGGVEGMFFGLLVEACAGTGDIALGLHAAERGAHLSARRSDGHWQAEFLRQKGNFLRAGHHADDAIRPWLEHALQIARAQASPMLTLRAAHSLLRLGGGNAPETLSDAECMTVLRDALDALQGGETLADVQEARATLAEVAARHTGKIAGATRPARYGS</sequence>
<dbReference type="Gene3D" id="3.30.70.1230">
    <property type="entry name" value="Nucleotide cyclase"/>
    <property type="match status" value="1"/>
</dbReference>
<dbReference type="Gene3D" id="1.25.40.10">
    <property type="entry name" value="Tetratricopeptide repeat domain"/>
    <property type="match status" value="2"/>
</dbReference>
<evidence type="ECO:0000259" key="3">
    <source>
        <dbReference type="SMART" id="SM01043"/>
    </source>
</evidence>
<accession>A0A5E4U1X3</accession>
<dbReference type="PANTHER" id="PTHR16305">
    <property type="entry name" value="TESTICULAR SOLUBLE ADENYLYL CYCLASE"/>
    <property type="match status" value="1"/>
</dbReference>
<dbReference type="SMART" id="SM01043">
    <property type="entry name" value="BTAD"/>
    <property type="match status" value="1"/>
</dbReference>
<feature type="domain" description="Bacterial transcriptional activator" evidence="3">
    <location>
        <begin position="121"/>
        <end position="275"/>
    </location>
</feature>
<keyword evidence="2" id="KW-0067">ATP-binding</keyword>
<dbReference type="InterPro" id="IPR029787">
    <property type="entry name" value="Nucleotide_cyclase"/>
</dbReference>
<evidence type="ECO:0000256" key="2">
    <source>
        <dbReference type="ARBA" id="ARBA00022840"/>
    </source>
</evidence>
<keyword evidence="1" id="KW-0547">Nucleotide-binding</keyword>
<dbReference type="InterPro" id="IPR019734">
    <property type="entry name" value="TPR_rpt"/>
</dbReference>
<dbReference type="Pfam" id="PF03704">
    <property type="entry name" value="BTAD"/>
    <property type="match status" value="1"/>
</dbReference>
<dbReference type="Gene3D" id="1.10.10.10">
    <property type="entry name" value="Winged helix-like DNA-binding domain superfamily/Winged helix DNA-binding domain"/>
    <property type="match status" value="1"/>
</dbReference>
<dbReference type="OrthoDB" id="9758570at2"/>
<gene>
    <name evidence="4" type="ORF">PCO31010_01698</name>
</gene>
<dbReference type="SUPFAM" id="SSF48452">
    <property type="entry name" value="TPR-like"/>
    <property type="match status" value="3"/>
</dbReference>
<dbReference type="SUPFAM" id="SSF55073">
    <property type="entry name" value="Nucleotide cyclase"/>
    <property type="match status" value="1"/>
</dbReference>
<dbReference type="SMART" id="SM00028">
    <property type="entry name" value="TPR"/>
    <property type="match status" value="3"/>
</dbReference>
<evidence type="ECO:0000313" key="4">
    <source>
        <dbReference type="EMBL" id="VVD92119.1"/>
    </source>
</evidence>
<dbReference type="GO" id="GO:0005524">
    <property type="term" value="F:ATP binding"/>
    <property type="evidence" value="ECO:0007669"/>
    <property type="project" value="UniProtKB-KW"/>
</dbReference>
<dbReference type="SUPFAM" id="SSF52540">
    <property type="entry name" value="P-loop containing nucleoside triphosphate hydrolases"/>
    <property type="match status" value="1"/>
</dbReference>
<dbReference type="Pfam" id="PF13191">
    <property type="entry name" value="AAA_16"/>
    <property type="match status" value="1"/>
</dbReference>
<evidence type="ECO:0000313" key="5">
    <source>
        <dbReference type="Proteomes" id="UP000343335"/>
    </source>
</evidence>
<dbReference type="GO" id="GO:0005737">
    <property type="term" value="C:cytoplasm"/>
    <property type="evidence" value="ECO:0007669"/>
    <property type="project" value="TreeGrafter"/>
</dbReference>
<dbReference type="Proteomes" id="UP000343335">
    <property type="component" value="Unassembled WGS sequence"/>
</dbReference>
<proteinExistence type="predicted"/>
<dbReference type="GO" id="GO:0004016">
    <property type="term" value="F:adenylate cyclase activity"/>
    <property type="evidence" value="ECO:0007669"/>
    <property type="project" value="TreeGrafter"/>
</dbReference>
<protein>
    <submittedName>
        <fullName evidence="4">Guanylate cyclase</fullName>
    </submittedName>
</protein>
<organism evidence="4 5">
    <name type="scientific">Pandoraea commovens</name>
    <dbReference type="NCBI Taxonomy" id="2508289"/>
    <lineage>
        <taxon>Bacteria</taxon>
        <taxon>Pseudomonadati</taxon>
        <taxon>Pseudomonadota</taxon>
        <taxon>Betaproteobacteria</taxon>
        <taxon>Burkholderiales</taxon>
        <taxon>Burkholderiaceae</taxon>
        <taxon>Pandoraea</taxon>
    </lineage>
</organism>
<reference evidence="4 5" key="1">
    <citation type="submission" date="2019-08" db="EMBL/GenBank/DDBJ databases">
        <authorList>
            <person name="Peeters C."/>
        </authorList>
    </citation>
    <scope>NUCLEOTIDE SEQUENCE [LARGE SCALE GENOMIC DNA]</scope>
    <source>
        <strain evidence="4 5">LMG 31010</strain>
    </source>
</reference>